<evidence type="ECO:0000259" key="3">
    <source>
        <dbReference type="Pfam" id="PF23357"/>
    </source>
</evidence>
<dbReference type="InterPro" id="IPR019863">
    <property type="entry name" value="Motility-assoc_ABC-rel_GldG"/>
</dbReference>
<dbReference type="Pfam" id="PF23357">
    <property type="entry name" value="DUF7088"/>
    <property type="match status" value="1"/>
</dbReference>
<dbReference type="InterPro" id="IPR055396">
    <property type="entry name" value="DUF7088"/>
</dbReference>
<dbReference type="RefSeq" id="WP_160904729.1">
    <property type="nucleotide sequence ID" value="NZ_WVHS01000001.1"/>
</dbReference>
<reference evidence="4 5" key="1">
    <citation type="submission" date="2019-11" db="EMBL/GenBank/DDBJ databases">
        <title>Pedobacter sp. HMF7056 Genome sequencing and assembly.</title>
        <authorList>
            <person name="Kang H."/>
            <person name="Kim H."/>
            <person name="Joh K."/>
        </authorList>
    </citation>
    <scope>NUCLEOTIDE SEQUENCE [LARGE SCALE GENOMIC DNA]</scope>
    <source>
        <strain evidence="4 5">HMF7056</strain>
    </source>
</reference>
<evidence type="ECO:0000313" key="4">
    <source>
        <dbReference type="EMBL" id="MXV13697.1"/>
    </source>
</evidence>
<organism evidence="4 5">
    <name type="scientific">Hufsiella ginkgonis</name>
    <dbReference type="NCBI Taxonomy" id="2695274"/>
    <lineage>
        <taxon>Bacteria</taxon>
        <taxon>Pseudomonadati</taxon>
        <taxon>Bacteroidota</taxon>
        <taxon>Sphingobacteriia</taxon>
        <taxon>Sphingobacteriales</taxon>
        <taxon>Sphingobacteriaceae</taxon>
        <taxon>Hufsiella</taxon>
    </lineage>
</organism>
<evidence type="ECO:0000259" key="2">
    <source>
        <dbReference type="Pfam" id="PF09822"/>
    </source>
</evidence>
<proteinExistence type="predicted"/>
<dbReference type="NCBIfam" id="TIGR03521">
    <property type="entry name" value="GldG"/>
    <property type="match status" value="1"/>
</dbReference>
<gene>
    <name evidence="4" type="primary">gldG</name>
    <name evidence="4" type="ORF">GS398_00125</name>
</gene>
<keyword evidence="1" id="KW-0812">Transmembrane</keyword>
<comment type="caution">
    <text evidence="4">The sequence shown here is derived from an EMBL/GenBank/DDBJ whole genome shotgun (WGS) entry which is preliminary data.</text>
</comment>
<keyword evidence="1" id="KW-0472">Membrane</keyword>
<keyword evidence="1" id="KW-1133">Transmembrane helix</keyword>
<dbReference type="AlphaFoldDB" id="A0A7K1XS73"/>
<evidence type="ECO:0000313" key="5">
    <source>
        <dbReference type="Proteomes" id="UP000451233"/>
    </source>
</evidence>
<keyword evidence="5" id="KW-1185">Reference proteome</keyword>
<dbReference type="Pfam" id="PF09822">
    <property type="entry name" value="ABC_transp_aux"/>
    <property type="match status" value="1"/>
</dbReference>
<feature type="transmembrane region" description="Helical" evidence="1">
    <location>
        <begin position="529"/>
        <end position="553"/>
    </location>
</feature>
<protein>
    <submittedName>
        <fullName evidence="4">Gliding motility-associated ABC transporter substrate-binding protein GldG</fullName>
    </submittedName>
</protein>
<accession>A0A7K1XS73</accession>
<dbReference type="Proteomes" id="UP000451233">
    <property type="component" value="Unassembled WGS sequence"/>
</dbReference>
<dbReference type="InterPro" id="IPR019196">
    <property type="entry name" value="ABC_transp_unknown"/>
</dbReference>
<sequence length="563" mass="62798">MVSRKKKDLVQLAWVLAGIILFNLVSAYYFTRFDFTTEKRYTLSGITERTLSGLKENMEITVYLEGDFPAGFKRLNRATRDMLTDLRAYSGGKLRFSFANPLKGSKEQQESLYNSLAEKDIFPTQVGVPTEGGVSQILVYPAAVITYQGRQVPVRLLPYKSGAIDQQVLNGAVENLEYVFTSAIQKVLNDGKPRIGFTEGHGELADIQLNDAMNSLRDGYEVGRVDLGVITFAGLDKMKMLVIPKPETPFTEAEKFKIDYFVMHGGSVLWTIDEVSAEMDSLHGKGSQLAFNKDLNLDDLLFNYGVRINHELIADMNCAQIPVKIGGADGQPQIVLRPWLFYPLLTPQVKHPLVRNLDPVRSEFISTVDTIAIPNVKKTVVLSSSAFSRILNTPGMISLSMIGQEADPAAFRNIPLPAAVLLEGTFPSAFNGRPLPKGVTGTASLPAKSRFTRMIVAGDGDLLKNQVNASDGSPFPLGYDRYSRQQYGNKNFLLNCADYLTDDSGIISLRNKDITVRLLDRPRIREEKLFWQVLNIGLPLVLITICGIFQHYYRKRKYAFNKV</sequence>
<evidence type="ECO:0000256" key="1">
    <source>
        <dbReference type="SAM" id="Phobius"/>
    </source>
</evidence>
<dbReference type="EMBL" id="WVHS01000001">
    <property type="protein sequence ID" value="MXV13697.1"/>
    <property type="molecule type" value="Genomic_DNA"/>
</dbReference>
<name>A0A7K1XS73_9SPHI</name>
<feature type="domain" description="ABC-type uncharacterised transport system" evidence="2">
    <location>
        <begin position="192"/>
        <end position="496"/>
    </location>
</feature>
<feature type="domain" description="DUF7088" evidence="3">
    <location>
        <begin position="38"/>
        <end position="146"/>
    </location>
</feature>